<reference evidence="1 2" key="1">
    <citation type="submission" date="2020-09" db="EMBL/GenBank/DDBJ databases">
        <title>De no assembly of potato wild relative species, Solanum commersonii.</title>
        <authorList>
            <person name="Cho K."/>
        </authorList>
    </citation>
    <scope>NUCLEOTIDE SEQUENCE [LARGE SCALE GENOMIC DNA]</scope>
    <source>
        <strain evidence="1">LZ3.2</strain>
        <tissue evidence="1">Leaf</tissue>
    </source>
</reference>
<name>A0A9J5XTK2_SOLCO</name>
<organism evidence="1 2">
    <name type="scientific">Solanum commersonii</name>
    <name type="common">Commerson's wild potato</name>
    <name type="synonym">Commerson's nightshade</name>
    <dbReference type="NCBI Taxonomy" id="4109"/>
    <lineage>
        <taxon>Eukaryota</taxon>
        <taxon>Viridiplantae</taxon>
        <taxon>Streptophyta</taxon>
        <taxon>Embryophyta</taxon>
        <taxon>Tracheophyta</taxon>
        <taxon>Spermatophyta</taxon>
        <taxon>Magnoliopsida</taxon>
        <taxon>eudicotyledons</taxon>
        <taxon>Gunneridae</taxon>
        <taxon>Pentapetalae</taxon>
        <taxon>asterids</taxon>
        <taxon>lamiids</taxon>
        <taxon>Solanales</taxon>
        <taxon>Solanaceae</taxon>
        <taxon>Solanoideae</taxon>
        <taxon>Solaneae</taxon>
        <taxon>Solanum</taxon>
    </lineage>
</organism>
<accession>A0A9J5XTK2</accession>
<gene>
    <name evidence="1" type="ORF">H5410_041118</name>
</gene>
<keyword evidence="2" id="KW-1185">Reference proteome</keyword>
<dbReference type="EMBL" id="JACXVP010000008">
    <property type="protein sequence ID" value="KAG5590604.1"/>
    <property type="molecule type" value="Genomic_DNA"/>
</dbReference>
<evidence type="ECO:0000313" key="2">
    <source>
        <dbReference type="Proteomes" id="UP000824120"/>
    </source>
</evidence>
<comment type="caution">
    <text evidence="1">The sequence shown here is derived from an EMBL/GenBank/DDBJ whole genome shotgun (WGS) entry which is preliminary data.</text>
</comment>
<proteinExistence type="predicted"/>
<evidence type="ECO:0000313" key="1">
    <source>
        <dbReference type="EMBL" id="KAG5590604.1"/>
    </source>
</evidence>
<sequence length="284" mass="32002">MILTIGIRAFDPTTCELKMVEGTRIKQLDNKLARHDEHLTELLNTQQDVRNTQTKIQGTLELILDHLTALERAPNRVPIEQQSGNDSMKKHNPTKFDHERNCVTIRRKNNKLVLKGISEEGNLSMINSGAMGKLLKKGNVLFAHLFMMNSTTYQDQEMENEGVDDIKMQETGQLMMISTTIHMWIQEVNNSYKGDSQALELLAQTTVGQQGPSLWHFSSSILKRKGKVYMGGNGDLSLQLISKFHDSPLGGHSGEESQFQVKPVAILQRQQIKRNNVAVVKVLV</sequence>
<protein>
    <submittedName>
        <fullName evidence="1">Uncharacterized protein</fullName>
    </submittedName>
</protein>
<dbReference type="Proteomes" id="UP000824120">
    <property type="component" value="Chromosome 8"/>
</dbReference>
<dbReference type="OrthoDB" id="1304599at2759"/>
<dbReference type="AlphaFoldDB" id="A0A9J5XTK2"/>